<evidence type="ECO:0000313" key="7">
    <source>
        <dbReference type="Proteomes" id="UP000478052"/>
    </source>
</evidence>
<gene>
    <name evidence="6" type="ORF">FWK35_00035729</name>
</gene>
<comment type="caution">
    <text evidence="6">The sequence shown here is derived from an EMBL/GenBank/DDBJ whole genome shotgun (WGS) entry which is preliminary data.</text>
</comment>
<evidence type="ECO:0000259" key="3">
    <source>
        <dbReference type="Pfam" id="PF21787"/>
    </source>
</evidence>
<evidence type="ECO:0000259" key="5">
    <source>
        <dbReference type="Pfam" id="PF21789"/>
    </source>
</evidence>
<dbReference type="OrthoDB" id="6625208at2759"/>
<reference evidence="6 7" key="1">
    <citation type="submission" date="2019-08" db="EMBL/GenBank/DDBJ databases">
        <title>Whole genome of Aphis craccivora.</title>
        <authorList>
            <person name="Voronova N.V."/>
            <person name="Shulinski R.S."/>
            <person name="Bandarenka Y.V."/>
            <person name="Zhorov D.G."/>
            <person name="Warner D."/>
        </authorList>
    </citation>
    <scope>NUCLEOTIDE SEQUENCE [LARGE SCALE GENOMIC DNA]</scope>
    <source>
        <strain evidence="6">180601</strain>
        <tissue evidence="6">Whole Body</tissue>
    </source>
</reference>
<dbReference type="AlphaFoldDB" id="A0A6G0W3M5"/>
<dbReference type="InterPro" id="IPR048366">
    <property type="entry name" value="TNP-like_GBD"/>
</dbReference>
<dbReference type="InterPro" id="IPR048367">
    <property type="entry name" value="TNP-like_RNaseH_C"/>
</dbReference>
<name>A0A6G0W3M5_APHCR</name>
<feature type="non-terminal residue" evidence="6">
    <location>
        <position position="1"/>
    </location>
</feature>
<feature type="domain" description="THAP9-like helix-turn-helix" evidence="2">
    <location>
        <begin position="83"/>
        <end position="144"/>
    </location>
</feature>
<evidence type="ECO:0000259" key="2">
    <source>
        <dbReference type="Pfam" id="PF12017"/>
    </source>
</evidence>
<feature type="domain" description="Transposable element P transposase-like GTP-binding insertion" evidence="4">
    <location>
        <begin position="307"/>
        <end position="422"/>
    </location>
</feature>
<evidence type="ECO:0000259" key="4">
    <source>
        <dbReference type="Pfam" id="PF21788"/>
    </source>
</evidence>
<dbReference type="InterPro" id="IPR021896">
    <property type="entry name" value="THAP9-like_HTH"/>
</dbReference>
<organism evidence="6 7">
    <name type="scientific">Aphis craccivora</name>
    <name type="common">Cowpea aphid</name>
    <dbReference type="NCBI Taxonomy" id="307492"/>
    <lineage>
        <taxon>Eukaryota</taxon>
        <taxon>Metazoa</taxon>
        <taxon>Ecdysozoa</taxon>
        <taxon>Arthropoda</taxon>
        <taxon>Hexapoda</taxon>
        <taxon>Insecta</taxon>
        <taxon>Pterygota</taxon>
        <taxon>Neoptera</taxon>
        <taxon>Paraneoptera</taxon>
        <taxon>Hemiptera</taxon>
        <taxon>Sternorrhyncha</taxon>
        <taxon>Aphidomorpha</taxon>
        <taxon>Aphidoidea</taxon>
        <taxon>Aphididae</taxon>
        <taxon>Aphidini</taxon>
        <taxon>Aphis</taxon>
        <taxon>Aphis</taxon>
    </lineage>
</organism>
<evidence type="ECO:0000256" key="1">
    <source>
        <dbReference type="SAM" id="Coils"/>
    </source>
</evidence>
<dbReference type="Pfam" id="PF21789">
    <property type="entry name" value="TNP-like_RNaseH_C"/>
    <property type="match status" value="1"/>
</dbReference>
<feature type="domain" description="Transposable element P transposase-like RNase H C-terminal" evidence="5">
    <location>
        <begin position="497"/>
        <end position="531"/>
    </location>
</feature>
<dbReference type="Pfam" id="PF12017">
    <property type="entry name" value="Tnp_P_element"/>
    <property type="match status" value="1"/>
</dbReference>
<dbReference type="Pfam" id="PF21787">
    <property type="entry name" value="TNP-like_RNaseH_N"/>
    <property type="match status" value="1"/>
</dbReference>
<dbReference type="PANTHER" id="PTHR47577:SF2">
    <property type="entry name" value="THAP DOMAIN CONTAINING 9"/>
    <property type="match status" value="1"/>
</dbReference>
<keyword evidence="7" id="KW-1185">Reference proteome</keyword>
<dbReference type="Proteomes" id="UP000478052">
    <property type="component" value="Unassembled WGS sequence"/>
</dbReference>
<feature type="domain" description="Transposable element P transposase-like RNase H" evidence="3">
    <location>
        <begin position="153"/>
        <end position="283"/>
    </location>
</feature>
<dbReference type="EMBL" id="VUJU01009429">
    <property type="protein sequence ID" value="KAF0720556.1"/>
    <property type="molecule type" value="Genomic_DNA"/>
</dbReference>
<sequence length="732" mass="85167">SLSPSSSYSADCSISSSTQTTQILSLHTPRKKKYRAELREMKNKYEQLELKMNALSEEVAMKNRANAIDVTSVELFNRVVEAHLPPNRCMVIKQYVEMGKRKPQGYRYSSQIKQLAQTIYFFGPRVYTFLKSLLQLPSPRTLRRVTERISIVPGLNNIIFETLELKISNLKDDAKDCVLCIDEMSIKTHLFYNISHDHIVGFNNSYDRKTYEPTKHVLCFMLRSINYDWKQPIAYFFINNSCTGIHLQNTIFAVITRIQKTSLNIRVLTSDQGSNFTSFSKTMNVSCERPFFFVNGHKIFYVFDVPHLLKSTRNNFFKYNLTFLNGTTDKKYLIDFYKLDQGLNRLAPKLSETHINPGPFQKMKVKYAVQVFSNTVAAAMQCCVQGGSLPLTAETTITFIEHMDKLFDLLNSKKKSGSKDFNRPFKNTAKQREHLLHMLEVFKNMRILDTKKVDGETVIIDVTKRMKFLNGWTITINSLLMLWDDITKTPNFVLCTYRFNQDVLENLFGTFRNQNGNNVNPTPIQFLWAFKKIFFVNYFKHSEGSNCLEDMSEILTTIGQISPPLSHSCVLFPEKSPFNFCNLKIGTTDYRELNFPAQNAITFCDICLNYAKHQQKLDQSFLFTYFKSYETANHSNYGNLNVPPDNFFNFINQLDEIFIINFPILAVEENVGRKLKNLIDNVPFEHPCNNFDLEFLKNLYIRLRIYYSINKLNKDMSLIGRKHRKLDILYHL</sequence>
<dbReference type="InterPro" id="IPR048365">
    <property type="entry name" value="TNP-like_RNaseH_N"/>
</dbReference>
<protein>
    <submittedName>
        <fullName evidence="6">THAP-type domain-containing protein</fullName>
    </submittedName>
</protein>
<dbReference type="PANTHER" id="PTHR47577">
    <property type="entry name" value="THAP DOMAIN-CONTAINING PROTEIN 6"/>
    <property type="match status" value="1"/>
</dbReference>
<accession>A0A6G0W3M5</accession>
<proteinExistence type="predicted"/>
<evidence type="ECO:0000313" key="6">
    <source>
        <dbReference type="EMBL" id="KAF0720556.1"/>
    </source>
</evidence>
<feature type="coiled-coil region" evidence="1">
    <location>
        <begin position="31"/>
        <end position="65"/>
    </location>
</feature>
<dbReference type="Pfam" id="PF21788">
    <property type="entry name" value="TNP-like_GBD"/>
    <property type="match status" value="1"/>
</dbReference>
<keyword evidence="1" id="KW-0175">Coiled coil</keyword>